<dbReference type="Gene3D" id="1.10.287.130">
    <property type="match status" value="1"/>
</dbReference>
<dbReference type="GO" id="GO:0016036">
    <property type="term" value="P:cellular response to phosphate starvation"/>
    <property type="evidence" value="ECO:0007669"/>
    <property type="project" value="TreeGrafter"/>
</dbReference>
<keyword evidence="7" id="KW-0902">Two-component regulatory system</keyword>
<evidence type="ECO:0000256" key="4">
    <source>
        <dbReference type="ARBA" id="ARBA00022553"/>
    </source>
</evidence>
<evidence type="ECO:0000313" key="11">
    <source>
        <dbReference type="Proteomes" id="UP000002433"/>
    </source>
</evidence>
<dbReference type="AlphaFoldDB" id="Q1JM88"/>
<keyword evidence="5 10" id="KW-0808">Transferase</keyword>
<evidence type="ECO:0000259" key="9">
    <source>
        <dbReference type="PROSITE" id="PS50109"/>
    </source>
</evidence>
<keyword evidence="8" id="KW-0472">Membrane</keyword>
<dbReference type="GO" id="GO:0000155">
    <property type="term" value="F:phosphorelay sensor kinase activity"/>
    <property type="evidence" value="ECO:0007669"/>
    <property type="project" value="InterPro"/>
</dbReference>
<dbReference type="InterPro" id="IPR003661">
    <property type="entry name" value="HisK_dim/P_dom"/>
</dbReference>
<dbReference type="Proteomes" id="UP000002433">
    <property type="component" value="Chromosome"/>
</dbReference>
<dbReference type="SMART" id="SM00388">
    <property type="entry name" value="HisKA"/>
    <property type="match status" value="1"/>
</dbReference>
<evidence type="ECO:0000313" key="10">
    <source>
        <dbReference type="EMBL" id="ABF31924.1"/>
    </source>
</evidence>
<evidence type="ECO:0000256" key="8">
    <source>
        <dbReference type="SAM" id="Phobius"/>
    </source>
</evidence>
<feature type="domain" description="Histidine kinase" evidence="9">
    <location>
        <begin position="210"/>
        <end position="419"/>
    </location>
</feature>
<evidence type="ECO:0000256" key="6">
    <source>
        <dbReference type="ARBA" id="ARBA00022777"/>
    </source>
</evidence>
<dbReference type="EC" id="2.7.13.3" evidence="3"/>
<keyword evidence="8" id="KW-0812">Transmembrane</keyword>
<keyword evidence="8" id="KW-1133">Transmembrane helix</keyword>
<dbReference type="Pfam" id="PF02518">
    <property type="entry name" value="HATPase_c"/>
    <property type="match status" value="1"/>
</dbReference>
<proteinExistence type="predicted"/>
<reference evidence="10 11" key="1">
    <citation type="journal article" date="2006" name="Proc. Natl. Acad. Sci. U.S.A.">
        <title>Molecular genetic anatomy of inter- and intraserotype variation in the human bacterial pathogen group A Streptococcus.</title>
        <authorList>
            <person name="Beres S.B."/>
            <person name="Richter E.W."/>
            <person name="Nagiec M.J."/>
            <person name="Sumby P."/>
            <person name="Porcella S.F."/>
            <person name="DeLeo F.R."/>
            <person name="Musser J.M."/>
        </authorList>
    </citation>
    <scope>NUCLEOTIDE SEQUENCE [LARGE SCALE GENOMIC DNA]</scope>
    <source>
        <strain evidence="10 11">MGAS9429</strain>
    </source>
</reference>
<dbReference type="EMBL" id="CP000259">
    <property type="protein sequence ID" value="ABF31924.1"/>
    <property type="molecule type" value="Genomic_DNA"/>
</dbReference>
<dbReference type="InterPro" id="IPR036097">
    <property type="entry name" value="HisK_dim/P_sf"/>
</dbReference>
<dbReference type="InterPro" id="IPR036890">
    <property type="entry name" value="HATPase_C_sf"/>
</dbReference>
<dbReference type="CDD" id="cd00075">
    <property type="entry name" value="HATPase"/>
    <property type="match status" value="1"/>
</dbReference>
<feature type="transmembrane region" description="Helical" evidence="8">
    <location>
        <begin position="16"/>
        <end position="37"/>
    </location>
</feature>
<dbReference type="SUPFAM" id="SSF47384">
    <property type="entry name" value="Homodimeric domain of signal transducing histidine kinase"/>
    <property type="match status" value="1"/>
</dbReference>
<sequence length="419" mass="47529">MFIRKIGGDMFNRIRIRFIMIASIAIFIILSSIVGIINTARCYQSQQEINRILHLISSNKGKLPGTTESSKRLGTKLSEDSLSQFRYYSVIFNANGHLLSSNTANISALDREEAQYFARLFAKSGEEKGSYRHQDSVYSYLITQLPNEEKLVVILDTTFYFRSVGDLLAVSMMLAFGGFIFFVVLVSLFSGMVIKPFVQNYEKQRRFITNAGHELKTPLAIISANNELVELMTGESEWTKSTSDQVKRLTGLINQMITLARLEEQPDVVLHMVDFSAIAQDAAEDFKSLVLKDGKRFDLTIQPNIMIKAEEKSLFELVTILVDNANKYCDPKGLVKVSLTTIGRRRKRAKLEVSNTYLEGKSIDYSRFFERFYREDESHNSKEKGYGIGLSMAESMVKLFKGTITVNYKNDAIVFTVVI</sequence>
<dbReference type="KEGG" id="spk:MGAS9429_Spy0736"/>
<dbReference type="SUPFAM" id="SSF55874">
    <property type="entry name" value="ATPase domain of HSP90 chaperone/DNA topoisomerase II/histidine kinase"/>
    <property type="match status" value="1"/>
</dbReference>
<name>Q1JM88_STRPC</name>
<dbReference type="HOGENOM" id="CLU_000445_89_6_9"/>
<evidence type="ECO:0000256" key="7">
    <source>
        <dbReference type="ARBA" id="ARBA00023012"/>
    </source>
</evidence>
<comment type="catalytic activity">
    <reaction evidence="1">
        <text>ATP + protein L-histidine = ADP + protein N-phospho-L-histidine.</text>
        <dbReference type="EC" id="2.7.13.3"/>
    </reaction>
</comment>
<dbReference type="Pfam" id="PF00512">
    <property type="entry name" value="HisKA"/>
    <property type="match status" value="1"/>
</dbReference>
<keyword evidence="4" id="KW-0597">Phosphoprotein</keyword>
<dbReference type="CDD" id="cd00082">
    <property type="entry name" value="HisKA"/>
    <property type="match status" value="1"/>
</dbReference>
<keyword evidence="6 10" id="KW-0418">Kinase</keyword>
<evidence type="ECO:0000256" key="5">
    <source>
        <dbReference type="ARBA" id="ARBA00022679"/>
    </source>
</evidence>
<comment type="subcellular location">
    <subcellularLocation>
        <location evidence="2">Membrane</location>
    </subcellularLocation>
</comment>
<dbReference type="PANTHER" id="PTHR45453:SF1">
    <property type="entry name" value="PHOSPHATE REGULON SENSOR PROTEIN PHOR"/>
    <property type="match status" value="1"/>
</dbReference>
<gene>
    <name evidence="10" type="primary">sptS</name>
    <name evidence="10" type="ordered locus">MGAS9429_Spy0736</name>
</gene>
<evidence type="ECO:0000256" key="2">
    <source>
        <dbReference type="ARBA" id="ARBA00004370"/>
    </source>
</evidence>
<evidence type="ECO:0000256" key="1">
    <source>
        <dbReference type="ARBA" id="ARBA00000085"/>
    </source>
</evidence>
<dbReference type="InterPro" id="IPR003594">
    <property type="entry name" value="HATPase_dom"/>
</dbReference>
<dbReference type="SMART" id="SM00387">
    <property type="entry name" value="HATPase_c"/>
    <property type="match status" value="1"/>
</dbReference>
<dbReference type="GO" id="GO:0004721">
    <property type="term" value="F:phosphoprotein phosphatase activity"/>
    <property type="evidence" value="ECO:0007669"/>
    <property type="project" value="TreeGrafter"/>
</dbReference>
<dbReference type="PROSITE" id="PS50109">
    <property type="entry name" value="HIS_KIN"/>
    <property type="match status" value="1"/>
</dbReference>
<protein>
    <recommendedName>
        <fullName evidence="3">histidine kinase</fullName>
        <ecNumber evidence="3">2.7.13.3</ecNumber>
    </recommendedName>
</protein>
<dbReference type="GO" id="GO:0005886">
    <property type="term" value="C:plasma membrane"/>
    <property type="evidence" value="ECO:0007669"/>
    <property type="project" value="TreeGrafter"/>
</dbReference>
<evidence type="ECO:0000256" key="3">
    <source>
        <dbReference type="ARBA" id="ARBA00012438"/>
    </source>
</evidence>
<dbReference type="InterPro" id="IPR005467">
    <property type="entry name" value="His_kinase_dom"/>
</dbReference>
<dbReference type="PANTHER" id="PTHR45453">
    <property type="entry name" value="PHOSPHATE REGULON SENSOR PROTEIN PHOR"/>
    <property type="match status" value="1"/>
</dbReference>
<organism evidence="10 11">
    <name type="scientific">Streptococcus pyogenes serotype M12 (strain MGAS9429)</name>
    <dbReference type="NCBI Taxonomy" id="370551"/>
    <lineage>
        <taxon>Bacteria</taxon>
        <taxon>Bacillati</taxon>
        <taxon>Bacillota</taxon>
        <taxon>Bacilli</taxon>
        <taxon>Lactobacillales</taxon>
        <taxon>Streptococcaceae</taxon>
        <taxon>Streptococcus</taxon>
    </lineage>
</organism>
<dbReference type="Gene3D" id="3.30.565.10">
    <property type="entry name" value="Histidine kinase-like ATPase, C-terminal domain"/>
    <property type="match status" value="1"/>
</dbReference>
<feature type="transmembrane region" description="Helical" evidence="8">
    <location>
        <begin position="167"/>
        <end position="194"/>
    </location>
</feature>
<dbReference type="InterPro" id="IPR050351">
    <property type="entry name" value="BphY/WalK/GraS-like"/>
</dbReference>
<accession>Q1JM88</accession>